<evidence type="ECO:0000313" key="2">
    <source>
        <dbReference type="EMBL" id="MBK8572198.1"/>
    </source>
</evidence>
<dbReference type="AlphaFoldDB" id="A0A936F1L2"/>
<gene>
    <name evidence="2" type="ORF">IPN91_06020</name>
</gene>
<proteinExistence type="predicted"/>
<accession>A0A936F1L2</accession>
<comment type="caution">
    <text evidence="2">The sequence shown here is derived from an EMBL/GenBank/DDBJ whole genome shotgun (WGS) entry which is preliminary data.</text>
</comment>
<feature type="region of interest" description="Disordered" evidence="1">
    <location>
        <begin position="169"/>
        <end position="209"/>
    </location>
</feature>
<protein>
    <submittedName>
        <fullName evidence="2">Uncharacterized protein</fullName>
    </submittedName>
</protein>
<evidence type="ECO:0000256" key="1">
    <source>
        <dbReference type="SAM" id="MobiDB-lite"/>
    </source>
</evidence>
<dbReference type="EMBL" id="JADKCH010000003">
    <property type="protein sequence ID" value="MBK8572198.1"/>
    <property type="molecule type" value="Genomic_DNA"/>
</dbReference>
<reference evidence="2 3" key="1">
    <citation type="submission" date="2020-10" db="EMBL/GenBank/DDBJ databases">
        <title>Connecting structure to function with the recovery of over 1000 high-quality activated sludge metagenome-assembled genomes encoding full-length rRNA genes using long-read sequencing.</title>
        <authorList>
            <person name="Singleton C.M."/>
            <person name="Petriglieri F."/>
            <person name="Kristensen J.M."/>
            <person name="Kirkegaard R.H."/>
            <person name="Michaelsen T.Y."/>
            <person name="Andersen M.H."/>
            <person name="Karst S.M."/>
            <person name="Dueholm M.S."/>
            <person name="Nielsen P.H."/>
            <person name="Albertsen M."/>
        </authorList>
    </citation>
    <scope>NUCLEOTIDE SEQUENCE [LARGE SCALE GENOMIC DNA]</scope>
    <source>
        <strain evidence="2">OdNE_18-Q3-R46-58_MAXAC.008</strain>
    </source>
</reference>
<evidence type="ECO:0000313" key="3">
    <source>
        <dbReference type="Proteomes" id="UP000709959"/>
    </source>
</evidence>
<feature type="compositionally biased region" description="Low complexity" evidence="1">
    <location>
        <begin position="181"/>
        <end position="190"/>
    </location>
</feature>
<sequence>MPLLLLVLPALVAQAPASTAKSVDRVQELFKAVPEAFIEGKRGAMPGLVAAGKAGWEQARPELLKALGEAEAVAIDRQVKAMAKMSPRGQAVGALGISKALSRIQSRSRQLDLAHAERTTMLAWCLVDSGQLKTLPAVAGAFQPVIDGDQGRHTLATVGVQEALKRLQESQKKNQARRGQEGPQGPSEPGGRARKALTQPPEDHKAPVAGAFCFRGVMRSYSPAGR</sequence>
<organism evidence="2 3">
    <name type="scientific">Candidatus Geothrix odensensis</name>
    <dbReference type="NCBI Taxonomy" id="2954440"/>
    <lineage>
        <taxon>Bacteria</taxon>
        <taxon>Pseudomonadati</taxon>
        <taxon>Acidobacteriota</taxon>
        <taxon>Holophagae</taxon>
        <taxon>Holophagales</taxon>
        <taxon>Holophagaceae</taxon>
        <taxon>Geothrix</taxon>
    </lineage>
</organism>
<name>A0A936F1L2_9BACT</name>
<dbReference type="Proteomes" id="UP000709959">
    <property type="component" value="Unassembled WGS sequence"/>
</dbReference>